<keyword evidence="3" id="KW-1185">Reference proteome</keyword>
<dbReference type="Proteomes" id="UP000002774">
    <property type="component" value="Chromosome"/>
</dbReference>
<evidence type="ECO:0000259" key="1">
    <source>
        <dbReference type="Pfam" id="PF00535"/>
    </source>
</evidence>
<dbReference type="eggNOG" id="COG0463">
    <property type="taxonomic scope" value="Bacteria"/>
</dbReference>
<protein>
    <submittedName>
        <fullName evidence="2">Glycosyl transferase family 2</fullName>
    </submittedName>
</protein>
<organism evidence="2 3">
    <name type="scientific">Mucilaginibacter paludis DSM 18603</name>
    <dbReference type="NCBI Taxonomy" id="714943"/>
    <lineage>
        <taxon>Bacteria</taxon>
        <taxon>Pseudomonadati</taxon>
        <taxon>Bacteroidota</taxon>
        <taxon>Sphingobacteriia</taxon>
        <taxon>Sphingobacteriales</taxon>
        <taxon>Sphingobacteriaceae</taxon>
        <taxon>Mucilaginibacter</taxon>
    </lineage>
</organism>
<accession>H1XZN7</accession>
<name>H1XZN7_9SPHI</name>
<dbReference type="InterPro" id="IPR029044">
    <property type="entry name" value="Nucleotide-diphossugar_trans"/>
</dbReference>
<evidence type="ECO:0000313" key="3">
    <source>
        <dbReference type="Proteomes" id="UP000002774"/>
    </source>
</evidence>
<dbReference type="EMBL" id="CM001403">
    <property type="protein sequence ID" value="EHQ27729.1"/>
    <property type="molecule type" value="Genomic_DNA"/>
</dbReference>
<dbReference type="HOGENOM" id="CLU_815891_0_0_10"/>
<reference evidence="2" key="1">
    <citation type="submission" date="2011-09" db="EMBL/GenBank/DDBJ databases">
        <title>The permanent draft genome of Mucilaginibacter paludis DSM 18603.</title>
        <authorList>
            <consortium name="US DOE Joint Genome Institute (JGI-PGF)"/>
            <person name="Lucas S."/>
            <person name="Han J."/>
            <person name="Lapidus A."/>
            <person name="Bruce D."/>
            <person name="Goodwin L."/>
            <person name="Pitluck S."/>
            <person name="Peters L."/>
            <person name="Kyrpides N."/>
            <person name="Mavromatis K."/>
            <person name="Ivanova N."/>
            <person name="Mikhailova N."/>
            <person name="Held B."/>
            <person name="Detter J.C."/>
            <person name="Tapia R."/>
            <person name="Han C."/>
            <person name="Land M."/>
            <person name="Hauser L."/>
            <person name="Markowitz V."/>
            <person name="Cheng J.-F."/>
            <person name="Hugenholtz P."/>
            <person name="Woyke T."/>
            <person name="Wu D."/>
            <person name="Tindall B."/>
            <person name="Brambilla E."/>
            <person name="Klenk H.-P."/>
            <person name="Eisen J.A."/>
        </authorList>
    </citation>
    <scope>NUCLEOTIDE SEQUENCE [LARGE SCALE GENOMIC DNA]</scope>
    <source>
        <strain evidence="2">DSM 18603</strain>
    </source>
</reference>
<dbReference type="OrthoDB" id="9815829at2"/>
<dbReference type="GO" id="GO:0016740">
    <property type="term" value="F:transferase activity"/>
    <property type="evidence" value="ECO:0007669"/>
    <property type="project" value="UniProtKB-KW"/>
</dbReference>
<dbReference type="RefSeq" id="WP_008508284.1">
    <property type="nucleotide sequence ID" value="NZ_CM001403.1"/>
</dbReference>
<dbReference type="Pfam" id="PF00535">
    <property type="entry name" value="Glycos_transf_2"/>
    <property type="match status" value="1"/>
</dbReference>
<keyword evidence="2" id="KW-0808">Transferase</keyword>
<gene>
    <name evidence="2" type="ORF">Mucpa_3631</name>
</gene>
<dbReference type="AlphaFoldDB" id="H1XZN7"/>
<sequence length="340" mass="38936">MLNISAPLSPLISICIPTFNRCDKVYKLVNDILMYPGNEINILVLDNCSTDETKKLLSTITDPRFSFVQNESNIGGVPNLLKCLSLPSGKFAFLCLDKDYLNYQSVEKLIERCKSDPEVVFGHCALNIQQETPDIVYDKQYQSIVNMAYLSKHPTGVFYKTDIYANLTSLKTMLIEQSNFPFCADVINADMAMLGKSKLINLPAFYTEKTDEARHKPSFTYNASNIYFSPAKRLLEFETYLNSAQQLGLSNYETLKLIGKIYSRELMLSTFVYKKMMSDHAVCDHHRINTRKIGYSEIFKLSFVFTLHFLKKDISINLLDKTIIVLYGYIKFIARIVLLK</sequence>
<feature type="domain" description="Glycosyltransferase 2-like" evidence="1">
    <location>
        <begin position="13"/>
        <end position="141"/>
    </location>
</feature>
<proteinExistence type="predicted"/>
<dbReference type="SUPFAM" id="SSF53448">
    <property type="entry name" value="Nucleotide-diphospho-sugar transferases"/>
    <property type="match status" value="1"/>
</dbReference>
<dbReference type="STRING" id="714943.Mucpa_3631"/>
<dbReference type="InterPro" id="IPR001173">
    <property type="entry name" value="Glyco_trans_2-like"/>
</dbReference>
<evidence type="ECO:0000313" key="2">
    <source>
        <dbReference type="EMBL" id="EHQ27729.1"/>
    </source>
</evidence>
<dbReference type="Gene3D" id="3.90.550.10">
    <property type="entry name" value="Spore Coat Polysaccharide Biosynthesis Protein SpsA, Chain A"/>
    <property type="match status" value="1"/>
</dbReference>